<evidence type="ECO:0000313" key="2">
    <source>
        <dbReference type="Proteomes" id="UP000790377"/>
    </source>
</evidence>
<name>A0ACB8A755_9AGAM</name>
<comment type="caution">
    <text evidence="1">The sequence shown here is derived from an EMBL/GenBank/DDBJ whole genome shotgun (WGS) entry which is preliminary data.</text>
</comment>
<accession>A0ACB8A755</accession>
<sequence length="487" mass="53859">MDVKNPGPGEDGSQLEKEMTLHQCGLVDTCFEEGHYEFGMEMLDRLRQEKYKPSISHVRQLLYIALYPPTPFANDQAREGEQLPAPPTKGSPTKRKLQLPLKTNFAPSPDATKAAQSLLNSLVATNTPESIARALPKFSNTGHIGPLATFSGSIEDSYIARESMCIADSKHSWGMLKAGFIQRTQSSSVSHSSRKRGKSSYDVEEEVFEVDNALAPSSVAENAWPVLDCLIRLFEKDQELTGRSGAPLFSPLLLSQLPPPRSGTGPQWEADAPLDIIFHALKHENKSRVKYGARLMTLLINLSSTVYFDLNMFATSVKSRRFAASPDLLWSLLSNLLPTSSVLNFKVVLCKQILSEASLAAVKPASRPKPQARAAPRARQKQTIEHGDTHAITSATDSSHEGTTIANKMALPTWSEIFQLMNTSNNHIRTKHELLSAFGTLQKTIPTDQRDAEWLRMGSDGSLKQAIETVFDINARETYKHTLHLLL</sequence>
<gene>
    <name evidence="1" type="ORF">BJ138DRAFT_276874</name>
</gene>
<proteinExistence type="predicted"/>
<organism evidence="1 2">
    <name type="scientific">Hygrophoropsis aurantiaca</name>
    <dbReference type="NCBI Taxonomy" id="72124"/>
    <lineage>
        <taxon>Eukaryota</taxon>
        <taxon>Fungi</taxon>
        <taxon>Dikarya</taxon>
        <taxon>Basidiomycota</taxon>
        <taxon>Agaricomycotina</taxon>
        <taxon>Agaricomycetes</taxon>
        <taxon>Agaricomycetidae</taxon>
        <taxon>Boletales</taxon>
        <taxon>Coniophorineae</taxon>
        <taxon>Hygrophoropsidaceae</taxon>
        <taxon>Hygrophoropsis</taxon>
    </lineage>
</organism>
<keyword evidence="2" id="KW-1185">Reference proteome</keyword>
<reference evidence="1" key="1">
    <citation type="journal article" date="2021" name="New Phytol.">
        <title>Evolutionary innovations through gain and loss of genes in the ectomycorrhizal Boletales.</title>
        <authorList>
            <person name="Wu G."/>
            <person name="Miyauchi S."/>
            <person name="Morin E."/>
            <person name="Kuo A."/>
            <person name="Drula E."/>
            <person name="Varga T."/>
            <person name="Kohler A."/>
            <person name="Feng B."/>
            <person name="Cao Y."/>
            <person name="Lipzen A."/>
            <person name="Daum C."/>
            <person name="Hundley H."/>
            <person name="Pangilinan J."/>
            <person name="Johnson J."/>
            <person name="Barry K."/>
            <person name="LaButti K."/>
            <person name="Ng V."/>
            <person name="Ahrendt S."/>
            <person name="Min B."/>
            <person name="Choi I.G."/>
            <person name="Park H."/>
            <person name="Plett J.M."/>
            <person name="Magnuson J."/>
            <person name="Spatafora J.W."/>
            <person name="Nagy L.G."/>
            <person name="Henrissat B."/>
            <person name="Grigoriev I.V."/>
            <person name="Yang Z.L."/>
            <person name="Xu J."/>
            <person name="Martin F.M."/>
        </authorList>
    </citation>
    <scope>NUCLEOTIDE SEQUENCE</scope>
    <source>
        <strain evidence="1">ATCC 28755</strain>
    </source>
</reference>
<dbReference type="EMBL" id="MU267782">
    <property type="protein sequence ID" value="KAH7909041.1"/>
    <property type="molecule type" value="Genomic_DNA"/>
</dbReference>
<dbReference type="Proteomes" id="UP000790377">
    <property type="component" value="Unassembled WGS sequence"/>
</dbReference>
<evidence type="ECO:0000313" key="1">
    <source>
        <dbReference type="EMBL" id="KAH7909041.1"/>
    </source>
</evidence>
<protein>
    <submittedName>
        <fullName evidence="1">Uncharacterized protein</fullName>
    </submittedName>
</protein>